<proteinExistence type="inferred from homology"/>
<evidence type="ECO:0000256" key="7">
    <source>
        <dbReference type="ARBA" id="ARBA00022824"/>
    </source>
</evidence>
<keyword evidence="10 13" id="KW-0408">Iron</keyword>
<protein>
    <recommendedName>
        <fullName evidence="18">Cytochrome P450</fullName>
    </recommendedName>
</protein>
<dbReference type="InterPro" id="IPR002401">
    <property type="entry name" value="Cyt_P450_E_grp-I"/>
</dbReference>
<dbReference type="PRINTS" id="PR00385">
    <property type="entry name" value="P450"/>
</dbReference>
<feature type="transmembrane region" description="Helical" evidence="15">
    <location>
        <begin position="12"/>
        <end position="31"/>
    </location>
</feature>
<dbReference type="GO" id="GO:0005789">
    <property type="term" value="C:endoplasmic reticulum membrane"/>
    <property type="evidence" value="ECO:0007669"/>
    <property type="project" value="UniProtKB-SubCell"/>
</dbReference>
<sequence>MGTILLIGMWSGYLLSAALLTFASTLLLHYLHGKYNYWAQRGVPAPPATLILGHTLKRLGITTPFMEFFDDLYYNYNGRDFCGYYDFIQAGLFVGNPQLIKSILVKDFEYFADRRTFDLGKVNPIANDMLTNAKGQHWRYIRGILSPTFTAGKTRRLFSLMTQRAKHLLKLTREEAKKGAIEARLLCGRYTMDSIASCAFGIECEALSSEASTFSTMASRVMQLSPARAIKILVLLVAPKIAEVIQKLGIDFTSAEFHFFRHVVSHTLRIREKSGVHRGDFLDMLVETRTNGKEGLSDNTITAQAILFLLAGYDNTANTLAMAIYLLAHHPSAQATLRRELTREMLRCNGELGHDRLTELPYMDAVVSETLRLFPAAPVIERICTKPYTIAGTSVQLERGQPLLMSVWSIHRDPQHWPNPDSFIPERFLGNAKASSTPYTYLPFGHGPRSCIGLRFAMLSVKIGLMHLLTSMRLRPSEKSAYPVVLDPRVLTLQPKDGVYVNFDECDLKETILGESTTYPPTSVSDDAVFRDISDYYNYSSTPVNSKSQKYNEFDIRRHEKELQCTPTSSQIVDTENITEGIEGASHLSTAQPLVRC</sequence>
<gene>
    <name evidence="16" type="ORF">SK128_004423</name>
</gene>
<accession>A0AAN8WE07</accession>
<evidence type="ECO:0000256" key="12">
    <source>
        <dbReference type="ARBA" id="ARBA00023136"/>
    </source>
</evidence>
<evidence type="ECO:0000256" key="1">
    <source>
        <dbReference type="ARBA" id="ARBA00001971"/>
    </source>
</evidence>
<comment type="caution">
    <text evidence="16">The sequence shown here is derived from an EMBL/GenBank/DDBJ whole genome shotgun (WGS) entry which is preliminary data.</text>
</comment>
<evidence type="ECO:0000256" key="11">
    <source>
        <dbReference type="ARBA" id="ARBA00023033"/>
    </source>
</evidence>
<evidence type="ECO:0000256" key="5">
    <source>
        <dbReference type="ARBA" id="ARBA00022617"/>
    </source>
</evidence>
<keyword evidence="17" id="KW-1185">Reference proteome</keyword>
<name>A0AAN8WE07_HALRR</name>
<evidence type="ECO:0000256" key="14">
    <source>
        <dbReference type="RuleBase" id="RU000461"/>
    </source>
</evidence>
<evidence type="ECO:0000256" key="4">
    <source>
        <dbReference type="ARBA" id="ARBA00010617"/>
    </source>
</evidence>
<evidence type="ECO:0000256" key="2">
    <source>
        <dbReference type="ARBA" id="ARBA00004174"/>
    </source>
</evidence>
<evidence type="ECO:0000256" key="8">
    <source>
        <dbReference type="ARBA" id="ARBA00022848"/>
    </source>
</evidence>
<comment type="similarity">
    <text evidence="4 14">Belongs to the cytochrome P450 family.</text>
</comment>
<dbReference type="InterPro" id="IPR017972">
    <property type="entry name" value="Cyt_P450_CS"/>
</dbReference>
<dbReference type="CDD" id="cd11056">
    <property type="entry name" value="CYP6-like"/>
    <property type="match status" value="1"/>
</dbReference>
<dbReference type="Pfam" id="PF00067">
    <property type="entry name" value="p450"/>
    <property type="match status" value="1"/>
</dbReference>
<organism evidence="16 17">
    <name type="scientific">Halocaridina rubra</name>
    <name type="common">Hawaiian red shrimp</name>
    <dbReference type="NCBI Taxonomy" id="373956"/>
    <lineage>
        <taxon>Eukaryota</taxon>
        <taxon>Metazoa</taxon>
        <taxon>Ecdysozoa</taxon>
        <taxon>Arthropoda</taxon>
        <taxon>Crustacea</taxon>
        <taxon>Multicrustacea</taxon>
        <taxon>Malacostraca</taxon>
        <taxon>Eumalacostraca</taxon>
        <taxon>Eucarida</taxon>
        <taxon>Decapoda</taxon>
        <taxon>Pleocyemata</taxon>
        <taxon>Caridea</taxon>
        <taxon>Atyoidea</taxon>
        <taxon>Atyidae</taxon>
        <taxon>Halocaridina</taxon>
    </lineage>
</organism>
<keyword evidence="11 14" id="KW-0503">Monooxygenase</keyword>
<keyword evidence="5 13" id="KW-0349">Heme</keyword>
<dbReference type="InterPro" id="IPR050476">
    <property type="entry name" value="Insect_CytP450_Detox"/>
</dbReference>
<dbReference type="GO" id="GO:0004497">
    <property type="term" value="F:monooxygenase activity"/>
    <property type="evidence" value="ECO:0007669"/>
    <property type="project" value="UniProtKB-KW"/>
</dbReference>
<dbReference type="Proteomes" id="UP001381693">
    <property type="component" value="Unassembled WGS sequence"/>
</dbReference>
<dbReference type="EMBL" id="JAXCGZ010021084">
    <property type="protein sequence ID" value="KAK7060083.1"/>
    <property type="molecule type" value="Genomic_DNA"/>
</dbReference>
<dbReference type="PRINTS" id="PR00463">
    <property type="entry name" value="EP450I"/>
</dbReference>
<dbReference type="PROSITE" id="PS00086">
    <property type="entry name" value="CYTOCHROME_P450"/>
    <property type="match status" value="1"/>
</dbReference>
<evidence type="ECO:0000256" key="13">
    <source>
        <dbReference type="PIRSR" id="PIRSR602401-1"/>
    </source>
</evidence>
<dbReference type="GO" id="GO:0020037">
    <property type="term" value="F:heme binding"/>
    <property type="evidence" value="ECO:0007669"/>
    <property type="project" value="InterPro"/>
</dbReference>
<reference evidence="16 17" key="1">
    <citation type="submission" date="2023-11" db="EMBL/GenBank/DDBJ databases">
        <title>Halocaridina rubra genome assembly.</title>
        <authorList>
            <person name="Smith C."/>
        </authorList>
    </citation>
    <scope>NUCLEOTIDE SEQUENCE [LARGE SCALE GENOMIC DNA]</scope>
    <source>
        <strain evidence="16">EP-1</strain>
        <tissue evidence="16">Whole</tissue>
    </source>
</reference>
<keyword evidence="15" id="KW-1133">Transmembrane helix</keyword>
<dbReference type="PANTHER" id="PTHR24292">
    <property type="entry name" value="CYTOCHROME P450"/>
    <property type="match status" value="1"/>
</dbReference>
<comment type="cofactor">
    <cofactor evidence="1 13">
        <name>heme</name>
        <dbReference type="ChEBI" id="CHEBI:30413"/>
    </cofactor>
</comment>
<comment type="subcellular location">
    <subcellularLocation>
        <location evidence="3">Endoplasmic reticulum membrane</location>
        <topology evidence="3">Peripheral membrane protein</topology>
    </subcellularLocation>
    <subcellularLocation>
        <location evidence="2">Microsome membrane</location>
        <topology evidence="2">Peripheral membrane protein</topology>
    </subcellularLocation>
</comment>
<keyword evidence="6 13" id="KW-0479">Metal-binding</keyword>
<feature type="binding site" description="axial binding residue" evidence="13">
    <location>
        <position position="451"/>
    </location>
    <ligand>
        <name>heme</name>
        <dbReference type="ChEBI" id="CHEBI:30413"/>
    </ligand>
    <ligandPart>
        <name>Fe</name>
        <dbReference type="ChEBI" id="CHEBI:18248"/>
    </ligandPart>
</feature>
<keyword evidence="7" id="KW-0256">Endoplasmic reticulum</keyword>
<dbReference type="PANTHER" id="PTHR24292:SF54">
    <property type="entry name" value="CYP9F3-RELATED"/>
    <property type="match status" value="1"/>
</dbReference>
<dbReference type="FunFam" id="1.10.630.10:FF:000042">
    <property type="entry name" value="Cytochrome P450"/>
    <property type="match status" value="1"/>
</dbReference>
<dbReference type="GO" id="GO:0016705">
    <property type="term" value="F:oxidoreductase activity, acting on paired donors, with incorporation or reduction of molecular oxygen"/>
    <property type="evidence" value="ECO:0007669"/>
    <property type="project" value="InterPro"/>
</dbReference>
<dbReference type="InterPro" id="IPR001128">
    <property type="entry name" value="Cyt_P450"/>
</dbReference>
<keyword evidence="15" id="KW-0812">Transmembrane</keyword>
<dbReference type="GO" id="GO:0005506">
    <property type="term" value="F:iron ion binding"/>
    <property type="evidence" value="ECO:0007669"/>
    <property type="project" value="InterPro"/>
</dbReference>
<keyword evidence="12 15" id="KW-0472">Membrane</keyword>
<dbReference type="Gene3D" id="1.10.630.10">
    <property type="entry name" value="Cytochrome P450"/>
    <property type="match status" value="1"/>
</dbReference>
<evidence type="ECO:0000256" key="3">
    <source>
        <dbReference type="ARBA" id="ARBA00004406"/>
    </source>
</evidence>
<keyword evidence="8" id="KW-0492">Microsome</keyword>
<evidence type="ECO:0000256" key="6">
    <source>
        <dbReference type="ARBA" id="ARBA00022723"/>
    </source>
</evidence>
<evidence type="ECO:0000313" key="17">
    <source>
        <dbReference type="Proteomes" id="UP001381693"/>
    </source>
</evidence>
<evidence type="ECO:0008006" key="18">
    <source>
        <dbReference type="Google" id="ProtNLM"/>
    </source>
</evidence>
<dbReference type="AlphaFoldDB" id="A0AAN8WE07"/>
<keyword evidence="9 14" id="KW-0560">Oxidoreductase</keyword>
<dbReference type="SUPFAM" id="SSF48264">
    <property type="entry name" value="Cytochrome P450"/>
    <property type="match status" value="1"/>
</dbReference>
<evidence type="ECO:0000256" key="9">
    <source>
        <dbReference type="ARBA" id="ARBA00023002"/>
    </source>
</evidence>
<dbReference type="InterPro" id="IPR036396">
    <property type="entry name" value="Cyt_P450_sf"/>
</dbReference>
<evidence type="ECO:0000256" key="15">
    <source>
        <dbReference type="SAM" id="Phobius"/>
    </source>
</evidence>
<evidence type="ECO:0000256" key="10">
    <source>
        <dbReference type="ARBA" id="ARBA00023004"/>
    </source>
</evidence>
<evidence type="ECO:0000313" key="16">
    <source>
        <dbReference type="EMBL" id="KAK7060083.1"/>
    </source>
</evidence>